<dbReference type="KEGG" id="hdn:Hden_1316"/>
<gene>
    <name evidence="3" type="ordered locus">Hden_1316</name>
</gene>
<evidence type="ECO:0000259" key="2">
    <source>
        <dbReference type="PROSITE" id="PS50234"/>
    </source>
</evidence>
<reference evidence="4" key="1">
    <citation type="journal article" date="2011" name="J. Bacteriol.">
        <title>Genome sequences of eight morphologically diverse alphaproteobacteria.</title>
        <authorList>
            <consortium name="US DOE Joint Genome Institute"/>
            <person name="Brown P.J."/>
            <person name="Kysela D.T."/>
            <person name="Buechlein A."/>
            <person name="Hemmerich C."/>
            <person name="Brun Y.V."/>
        </authorList>
    </citation>
    <scope>NUCLEOTIDE SEQUENCE [LARGE SCALE GENOMIC DNA]</scope>
    <source>
        <strain evidence="4">ATCC 51888 / DSM 1869 / NCIB 11706 / TK 0415</strain>
    </source>
</reference>
<dbReference type="RefSeq" id="WP_013215343.1">
    <property type="nucleotide sequence ID" value="NC_014313.1"/>
</dbReference>
<dbReference type="SUPFAM" id="SSF53300">
    <property type="entry name" value="vWA-like"/>
    <property type="match status" value="1"/>
</dbReference>
<feature type="transmembrane region" description="Helical" evidence="1">
    <location>
        <begin position="41"/>
        <end position="66"/>
    </location>
</feature>
<dbReference type="PROSITE" id="PS50234">
    <property type="entry name" value="VWFA"/>
    <property type="match status" value="1"/>
</dbReference>
<feature type="domain" description="VWFA" evidence="2">
    <location>
        <begin position="81"/>
        <end position="280"/>
    </location>
</feature>
<name>D8JWL5_HYPDA</name>
<dbReference type="AlphaFoldDB" id="D8JWL5"/>
<keyword evidence="4" id="KW-1185">Reference proteome</keyword>
<sequence length="334" mass="36401" precursor="true">MIFTNPMALYLLPLAILPLLLSVQRQEGYPSLSGFEADRTSQVIALALRIAGTLAMLGLILGIAGLSLRERTIDRFGQGAHIVLLIDRSSSMDDTFAGRPPSGGQESKSAAAKRLLKDFVTERAHDRFGVAAFSTSPIHVLPITDHKKLILGAIDAIDRPGLAFTDVGRGLAMALDMTQEDISQASRAIVLVSDGAAVIARRVQESLRAEFARQPVHLYWLYLRTQGTNGIFEPPPPGVDDIPQVLPERHLNMFLQGLHVPYRAFEAESPEAVKAAITEIGKLEQTPIVYSERVPQYDLSRWAYSLAALGMGVLLAAKFFERSVTPKRGDAHAA</sequence>
<protein>
    <submittedName>
        <fullName evidence="3">von Willebrand factor type A</fullName>
    </submittedName>
</protein>
<keyword evidence="1" id="KW-0812">Transmembrane</keyword>
<dbReference type="eggNOG" id="COG2304">
    <property type="taxonomic scope" value="Bacteria"/>
</dbReference>
<evidence type="ECO:0000313" key="3">
    <source>
        <dbReference type="EMBL" id="ADJ23128.1"/>
    </source>
</evidence>
<keyword evidence="1" id="KW-0472">Membrane</keyword>
<dbReference type="HOGENOM" id="CLU_071823_0_0_5"/>
<dbReference type="SMART" id="SM00327">
    <property type="entry name" value="VWA"/>
    <property type="match status" value="1"/>
</dbReference>
<evidence type="ECO:0000313" key="4">
    <source>
        <dbReference type="Proteomes" id="UP000002033"/>
    </source>
</evidence>
<dbReference type="CDD" id="cd00198">
    <property type="entry name" value="vWFA"/>
    <property type="match status" value="1"/>
</dbReference>
<dbReference type="Proteomes" id="UP000002033">
    <property type="component" value="Chromosome"/>
</dbReference>
<dbReference type="OrthoDB" id="6206554at2"/>
<accession>D8JWL5</accession>
<dbReference type="InterPro" id="IPR002035">
    <property type="entry name" value="VWF_A"/>
</dbReference>
<dbReference type="InterPro" id="IPR036465">
    <property type="entry name" value="vWFA_dom_sf"/>
</dbReference>
<dbReference type="Pfam" id="PF13519">
    <property type="entry name" value="VWA_2"/>
    <property type="match status" value="1"/>
</dbReference>
<dbReference type="STRING" id="582899.Hden_1316"/>
<proteinExistence type="predicted"/>
<dbReference type="EMBL" id="CP002083">
    <property type="protein sequence ID" value="ADJ23128.1"/>
    <property type="molecule type" value="Genomic_DNA"/>
</dbReference>
<evidence type="ECO:0000256" key="1">
    <source>
        <dbReference type="SAM" id="Phobius"/>
    </source>
</evidence>
<organism evidence="3 4">
    <name type="scientific">Hyphomicrobium denitrificans (strain ATCC 51888 / DSM 1869 / NCIMB 11706 / TK 0415)</name>
    <dbReference type="NCBI Taxonomy" id="582899"/>
    <lineage>
        <taxon>Bacteria</taxon>
        <taxon>Pseudomonadati</taxon>
        <taxon>Pseudomonadota</taxon>
        <taxon>Alphaproteobacteria</taxon>
        <taxon>Hyphomicrobiales</taxon>
        <taxon>Hyphomicrobiaceae</taxon>
        <taxon>Hyphomicrobium</taxon>
    </lineage>
</organism>
<dbReference type="Gene3D" id="3.40.50.410">
    <property type="entry name" value="von Willebrand factor, type A domain"/>
    <property type="match status" value="1"/>
</dbReference>
<keyword evidence="1" id="KW-1133">Transmembrane helix</keyword>